<dbReference type="RefSeq" id="WP_146558576.1">
    <property type="nucleotide sequence ID" value="NZ_VIGW01000001.1"/>
</dbReference>
<reference evidence="1 2" key="1">
    <citation type="submission" date="2019-06" db="EMBL/GenBank/DDBJ databases">
        <title>Tsukamurella conjunctivitidis sp. nov., Tsukamurella assacharolytica sp. nov. and Tsukamurella sputae sp. nov. isolated from patients with conjunctivitis, bacteraemia (lymphoma) and respiratory infection (sputum) in Hong Kong.</title>
        <authorList>
            <person name="Teng J.L.L."/>
            <person name="Lee H.H."/>
            <person name="Fong J.Y.H."/>
            <person name="Fok K.M.N."/>
            <person name="Lau S.K.P."/>
            <person name="Woo P.C.Y."/>
        </authorList>
    </citation>
    <scope>NUCLEOTIDE SEQUENCE [LARGE SCALE GENOMIC DNA]</scope>
    <source>
        <strain evidence="1 2">HKU71</strain>
    </source>
</reference>
<proteinExistence type="predicted"/>
<dbReference type="SUPFAM" id="SSF140453">
    <property type="entry name" value="EsxAB dimer-like"/>
    <property type="match status" value="1"/>
</dbReference>
<dbReference type="Proteomes" id="UP000317291">
    <property type="component" value="Unassembled WGS sequence"/>
</dbReference>
<dbReference type="EMBL" id="VIGW01000001">
    <property type="protein sequence ID" value="TWS21153.1"/>
    <property type="molecule type" value="Genomic_DNA"/>
</dbReference>
<evidence type="ECO:0000313" key="1">
    <source>
        <dbReference type="EMBL" id="TWS21153.1"/>
    </source>
</evidence>
<comment type="caution">
    <text evidence="1">The sequence shown here is derived from an EMBL/GenBank/DDBJ whole genome shotgun (WGS) entry which is preliminary data.</text>
</comment>
<keyword evidence="2" id="KW-1185">Reference proteome</keyword>
<dbReference type="InterPro" id="IPR036689">
    <property type="entry name" value="ESAT-6-like_sf"/>
</dbReference>
<name>A0A5C5RFJ3_9ACTN</name>
<dbReference type="OrthoDB" id="4556231at2"/>
<protein>
    <recommendedName>
        <fullName evidence="3">WXG100 family type VII secretion target</fullName>
    </recommendedName>
</protein>
<sequence>MAVDYEAPISMMSGLIDDLTAYSRSLSEVLDQSRVENVRMETSWTGGAGEARAEEHQKWLTNAADVRANIEARVQHLTTAKTAYLKAYDTNRSMFGADGAL</sequence>
<dbReference type="Gene3D" id="1.10.287.1060">
    <property type="entry name" value="ESAT-6-like"/>
    <property type="match status" value="1"/>
</dbReference>
<dbReference type="AlphaFoldDB" id="A0A5C5RFJ3"/>
<organism evidence="1 2">
    <name type="scientific">Tsukamurella asaccharolytica</name>
    <dbReference type="NCBI Taxonomy" id="2592067"/>
    <lineage>
        <taxon>Bacteria</taxon>
        <taxon>Bacillati</taxon>
        <taxon>Actinomycetota</taxon>
        <taxon>Actinomycetes</taxon>
        <taxon>Mycobacteriales</taxon>
        <taxon>Tsukamurellaceae</taxon>
        <taxon>Tsukamurella</taxon>
    </lineage>
</organism>
<gene>
    <name evidence="1" type="ORF">FK529_00605</name>
</gene>
<accession>A0A5C5RFJ3</accession>
<evidence type="ECO:0000313" key="2">
    <source>
        <dbReference type="Proteomes" id="UP000317291"/>
    </source>
</evidence>
<evidence type="ECO:0008006" key="3">
    <source>
        <dbReference type="Google" id="ProtNLM"/>
    </source>
</evidence>